<evidence type="ECO:0000256" key="3">
    <source>
        <dbReference type="ARBA" id="ARBA00022692"/>
    </source>
</evidence>
<evidence type="ECO:0000313" key="9">
    <source>
        <dbReference type="Proteomes" id="UP000317371"/>
    </source>
</evidence>
<keyword evidence="5 6" id="KW-0472">Membrane</keyword>
<dbReference type="InParanoid" id="A0A540VH48"/>
<dbReference type="InterPro" id="IPR015867">
    <property type="entry name" value="N-reg_PII/ATP_PRibTrfase_C"/>
</dbReference>
<dbReference type="PIRSF" id="PIRSF006483">
    <property type="entry name" value="Membrane_protein_YitT"/>
    <property type="match status" value="1"/>
</dbReference>
<dbReference type="GO" id="GO:0005886">
    <property type="term" value="C:plasma membrane"/>
    <property type="evidence" value="ECO:0007669"/>
    <property type="project" value="UniProtKB-SubCell"/>
</dbReference>
<dbReference type="Pfam" id="PF10035">
    <property type="entry name" value="DUF2179"/>
    <property type="match status" value="1"/>
</dbReference>
<dbReference type="InterPro" id="IPR003740">
    <property type="entry name" value="YitT"/>
</dbReference>
<comment type="caution">
    <text evidence="8">The sequence shown here is derived from an EMBL/GenBank/DDBJ whole genome shotgun (WGS) entry which is preliminary data.</text>
</comment>
<keyword evidence="9" id="KW-1185">Reference proteome</keyword>
<dbReference type="CDD" id="cd16380">
    <property type="entry name" value="YitT_C"/>
    <property type="match status" value="1"/>
</dbReference>
<feature type="transmembrane region" description="Helical" evidence="6">
    <location>
        <begin position="196"/>
        <end position="219"/>
    </location>
</feature>
<dbReference type="InterPro" id="IPR051461">
    <property type="entry name" value="UPF0750_membrane"/>
</dbReference>
<evidence type="ECO:0000313" key="8">
    <source>
        <dbReference type="EMBL" id="TQE95463.1"/>
    </source>
</evidence>
<name>A0A540VH48_9CHLR</name>
<evidence type="ECO:0000256" key="2">
    <source>
        <dbReference type="ARBA" id="ARBA00022475"/>
    </source>
</evidence>
<protein>
    <submittedName>
        <fullName evidence="8">YitT family protein</fullName>
    </submittedName>
</protein>
<proteinExistence type="predicted"/>
<keyword evidence="3 6" id="KW-0812">Transmembrane</keyword>
<sequence>MAEWGRGLGVRTDVNKTDGNRKEPFVRRINLGAIWAEFVNLFLITVGIALAAAGYAIFQVPFNISAGGIGGLSIVVNHFTGVSVGLLYGLLNVPLLVLGFYQLGRWRFLMRTLVGVALFSLFTDLFLLYVPHFAPAFPITQDRLLTTIYGGIVGGIGGGLIYRAGATAGGTGILGRVIQLRTGVPLSQVYLYTDGLIVVTMGIVFGWEIALYSMLALFLNGLASDYALEGPSSVRTAMIVTDRPDALTTALMEGLARGVSRWPIQGGYTGQTRHMLLCTVYRPQVQELKRIVAETDEQAFLVIGDAHQALGAGFVPLKRRRRRG</sequence>
<feature type="transmembrane region" description="Helical" evidence="6">
    <location>
        <begin position="31"/>
        <end position="58"/>
    </location>
</feature>
<dbReference type="OrthoDB" id="9779786at2"/>
<reference evidence="8 9" key="1">
    <citation type="submission" date="2019-06" db="EMBL/GenBank/DDBJ databases">
        <title>Genome sequence of Litorilinea aerophila BAA-2444.</title>
        <authorList>
            <person name="Maclea K.S."/>
            <person name="Maurais E.G."/>
            <person name="Iannazzi L.C."/>
        </authorList>
    </citation>
    <scope>NUCLEOTIDE SEQUENCE [LARGE SCALE GENOMIC DNA]</scope>
    <source>
        <strain evidence="8 9">ATCC BAA-2444</strain>
    </source>
</reference>
<dbReference type="Proteomes" id="UP000317371">
    <property type="component" value="Unassembled WGS sequence"/>
</dbReference>
<dbReference type="FunCoup" id="A0A540VH48">
    <property type="interactions" value="5"/>
</dbReference>
<keyword evidence="2" id="KW-1003">Cell membrane</keyword>
<evidence type="ECO:0000256" key="6">
    <source>
        <dbReference type="SAM" id="Phobius"/>
    </source>
</evidence>
<dbReference type="Pfam" id="PF02588">
    <property type="entry name" value="YitT_membrane"/>
    <property type="match status" value="1"/>
</dbReference>
<dbReference type="InterPro" id="IPR019264">
    <property type="entry name" value="DUF2179"/>
</dbReference>
<keyword evidence="4 6" id="KW-1133">Transmembrane helix</keyword>
<gene>
    <name evidence="8" type="ORF">FKZ61_11495</name>
</gene>
<feature type="domain" description="DUF2179" evidence="7">
    <location>
        <begin position="257"/>
        <end position="311"/>
    </location>
</feature>
<evidence type="ECO:0000256" key="4">
    <source>
        <dbReference type="ARBA" id="ARBA00022989"/>
    </source>
</evidence>
<dbReference type="PANTHER" id="PTHR33545">
    <property type="entry name" value="UPF0750 MEMBRANE PROTEIN YITT-RELATED"/>
    <property type="match status" value="1"/>
</dbReference>
<dbReference type="PANTHER" id="PTHR33545:SF5">
    <property type="entry name" value="UPF0750 MEMBRANE PROTEIN YITT"/>
    <property type="match status" value="1"/>
</dbReference>
<feature type="transmembrane region" description="Helical" evidence="6">
    <location>
        <begin position="78"/>
        <end position="101"/>
    </location>
</feature>
<dbReference type="AlphaFoldDB" id="A0A540VH48"/>
<evidence type="ECO:0000256" key="5">
    <source>
        <dbReference type="ARBA" id="ARBA00023136"/>
    </source>
</evidence>
<evidence type="ECO:0000259" key="7">
    <source>
        <dbReference type="Pfam" id="PF10035"/>
    </source>
</evidence>
<comment type="subcellular location">
    <subcellularLocation>
        <location evidence="1">Cell membrane</location>
        <topology evidence="1">Multi-pass membrane protein</topology>
    </subcellularLocation>
</comment>
<organism evidence="8 9">
    <name type="scientific">Litorilinea aerophila</name>
    <dbReference type="NCBI Taxonomy" id="1204385"/>
    <lineage>
        <taxon>Bacteria</taxon>
        <taxon>Bacillati</taxon>
        <taxon>Chloroflexota</taxon>
        <taxon>Caldilineae</taxon>
        <taxon>Caldilineales</taxon>
        <taxon>Caldilineaceae</taxon>
        <taxon>Litorilinea</taxon>
    </lineage>
</organism>
<evidence type="ECO:0000256" key="1">
    <source>
        <dbReference type="ARBA" id="ARBA00004651"/>
    </source>
</evidence>
<dbReference type="Gene3D" id="3.30.70.120">
    <property type="match status" value="1"/>
</dbReference>
<accession>A0A540VH48</accession>
<feature type="transmembrane region" description="Helical" evidence="6">
    <location>
        <begin position="108"/>
        <end position="130"/>
    </location>
</feature>
<dbReference type="EMBL" id="VIGC01000013">
    <property type="protein sequence ID" value="TQE95463.1"/>
    <property type="molecule type" value="Genomic_DNA"/>
</dbReference>